<dbReference type="AlphaFoldDB" id="A0A6J6I3Z7"/>
<organism evidence="1">
    <name type="scientific">freshwater metagenome</name>
    <dbReference type="NCBI Taxonomy" id="449393"/>
    <lineage>
        <taxon>unclassified sequences</taxon>
        <taxon>metagenomes</taxon>
        <taxon>ecological metagenomes</taxon>
    </lineage>
</organism>
<evidence type="ECO:0000313" key="1">
    <source>
        <dbReference type="EMBL" id="CAB4619267.1"/>
    </source>
</evidence>
<protein>
    <submittedName>
        <fullName evidence="1">Unannotated protein</fullName>
    </submittedName>
</protein>
<name>A0A6J6I3Z7_9ZZZZ</name>
<sequence length="207" mass="20473">MVLESGALTDVAGNTGPMVDVSSPTVKVDDQLPRVTISADARSNASVSPSFTVTFSEQVTGLTLDTFTHSGSATGCVFTLTELSAGVSFRVATSGCSVGTVSLGIPPSSVTDPGGNLGPTTGIESASVIIDAASGSTTTGGGMARPRVIAKQGTTTRGATTMKAVSFGVAKAFKNADVGLAALAATSAALMLGRSLAASKKLAATRR</sequence>
<reference evidence="1" key="1">
    <citation type="submission" date="2020-05" db="EMBL/GenBank/DDBJ databases">
        <authorList>
            <person name="Chiriac C."/>
            <person name="Salcher M."/>
            <person name="Ghai R."/>
            <person name="Kavagutti S V."/>
        </authorList>
    </citation>
    <scope>NUCLEOTIDE SEQUENCE</scope>
</reference>
<proteinExistence type="predicted"/>
<gene>
    <name evidence="1" type="ORF">UFOPK1855_00901</name>
</gene>
<accession>A0A6J6I3Z7</accession>
<dbReference type="EMBL" id="CAEZUW010000164">
    <property type="protein sequence ID" value="CAB4619267.1"/>
    <property type="molecule type" value="Genomic_DNA"/>
</dbReference>